<keyword evidence="1" id="KW-0408">Iron</keyword>
<feature type="domain" description="Globin" evidence="3">
    <location>
        <begin position="61"/>
        <end position="152"/>
    </location>
</feature>
<protein>
    <recommendedName>
        <fullName evidence="3">Globin domain-containing protein</fullName>
    </recommendedName>
</protein>
<comment type="caution">
    <text evidence="4">The sequence shown here is derived from an EMBL/GenBank/DDBJ whole genome shotgun (WGS) entry which is preliminary data.</text>
</comment>
<reference evidence="4" key="2">
    <citation type="submission" date="2021-04" db="EMBL/GenBank/DDBJ databases">
        <authorList>
            <person name="Podell S."/>
        </authorList>
    </citation>
    <scope>NUCLEOTIDE SEQUENCE</scope>
    <source>
        <strain evidence="4">Hildebrandi</strain>
    </source>
</reference>
<dbReference type="Proteomes" id="UP000693970">
    <property type="component" value="Unassembled WGS sequence"/>
</dbReference>
<dbReference type="CDD" id="cd01040">
    <property type="entry name" value="Mb-like"/>
    <property type="match status" value="1"/>
</dbReference>
<dbReference type="InterPro" id="IPR044399">
    <property type="entry name" value="Mb-like_M"/>
</dbReference>
<evidence type="ECO:0000313" key="4">
    <source>
        <dbReference type="EMBL" id="KAG7359093.1"/>
    </source>
</evidence>
<gene>
    <name evidence="4" type="ORF">IV203_015682</name>
</gene>
<reference evidence="4" key="1">
    <citation type="journal article" date="2021" name="Sci. Rep.">
        <title>Diploid genomic architecture of Nitzschia inconspicua, an elite biomass production diatom.</title>
        <authorList>
            <person name="Oliver A."/>
            <person name="Podell S."/>
            <person name="Pinowska A."/>
            <person name="Traller J.C."/>
            <person name="Smith S.R."/>
            <person name="McClure R."/>
            <person name="Beliaev A."/>
            <person name="Bohutskyi P."/>
            <person name="Hill E.A."/>
            <person name="Rabines A."/>
            <person name="Zheng H."/>
            <person name="Allen L.Z."/>
            <person name="Kuo A."/>
            <person name="Grigoriev I.V."/>
            <person name="Allen A.E."/>
            <person name="Hazlebeck D."/>
            <person name="Allen E.E."/>
        </authorList>
    </citation>
    <scope>NUCLEOTIDE SEQUENCE</scope>
    <source>
        <strain evidence="4">Hildebrandi</strain>
    </source>
</reference>
<feature type="region of interest" description="Disordered" evidence="2">
    <location>
        <begin position="158"/>
        <end position="197"/>
    </location>
</feature>
<evidence type="ECO:0000256" key="2">
    <source>
        <dbReference type="SAM" id="MobiDB-lite"/>
    </source>
</evidence>
<feature type="compositionally biased region" description="Polar residues" evidence="2">
    <location>
        <begin position="324"/>
        <end position="349"/>
    </location>
</feature>
<keyword evidence="1" id="KW-0479">Metal-binding</keyword>
<evidence type="ECO:0000259" key="3">
    <source>
        <dbReference type="Pfam" id="PF00042"/>
    </source>
</evidence>
<organism evidence="4 5">
    <name type="scientific">Nitzschia inconspicua</name>
    <dbReference type="NCBI Taxonomy" id="303405"/>
    <lineage>
        <taxon>Eukaryota</taxon>
        <taxon>Sar</taxon>
        <taxon>Stramenopiles</taxon>
        <taxon>Ochrophyta</taxon>
        <taxon>Bacillariophyta</taxon>
        <taxon>Bacillariophyceae</taxon>
        <taxon>Bacillariophycidae</taxon>
        <taxon>Bacillariales</taxon>
        <taxon>Bacillariaceae</taxon>
        <taxon>Nitzschia</taxon>
    </lineage>
</organism>
<proteinExistence type="inferred from homology"/>
<keyword evidence="1" id="KW-0561">Oxygen transport</keyword>
<feature type="compositionally biased region" description="Low complexity" evidence="2">
    <location>
        <begin position="187"/>
        <end position="197"/>
    </location>
</feature>
<accession>A0A9K3LBS7</accession>
<dbReference type="GO" id="GO:0005344">
    <property type="term" value="F:oxygen carrier activity"/>
    <property type="evidence" value="ECO:0007669"/>
    <property type="project" value="UniProtKB-KW"/>
</dbReference>
<feature type="region of interest" description="Disordered" evidence="2">
    <location>
        <begin position="279"/>
        <end position="417"/>
    </location>
</feature>
<dbReference type="InterPro" id="IPR000971">
    <property type="entry name" value="Globin"/>
</dbReference>
<dbReference type="AlphaFoldDB" id="A0A9K3LBS7"/>
<dbReference type="EMBL" id="JAGRRH010000014">
    <property type="protein sequence ID" value="KAG7359093.1"/>
    <property type="molecule type" value="Genomic_DNA"/>
</dbReference>
<evidence type="ECO:0000313" key="5">
    <source>
        <dbReference type="Proteomes" id="UP000693970"/>
    </source>
</evidence>
<keyword evidence="1" id="KW-0813">Transport</keyword>
<keyword evidence="5" id="KW-1185">Reference proteome</keyword>
<keyword evidence="1" id="KW-0349">Heme</keyword>
<sequence>MHKDITAEQGIAIMDHRHVEQICLSWHLIKESDSNYKESMAVVLDKRISAVMSRVMRDRCPDVPAHTRAIVMQLDMMVHYLEGDYEYNSILAGIFRTAGERHANLSLQPKHYSLLNEALLGTLEHFLKSSSGYWHRVQKSWSTLFEIMFKEMKYNAKREEHRQEQLMRPNRRKERRELQTSPPPKNSSLISTMTTTSEESVTDFSSSSHDFPYNSLQELPLLNDCTSIDFHKDGITRSVVCASPPTNRKSRLEMLRSTKSRPVSMRNLFVTECPATPESRYLKKDSKSKSMKNIFAKDSPISHGRHLEKISSNTRAASLRNIFGKNTSNNSPSQIESDSALSPISPSPKSSREKVYGSPKAVACPSGRPGLSRMHSRRRDCAVFAMDSPETPRSQRSIKLPSPSAKLTPKLEQFGRN</sequence>
<comment type="similarity">
    <text evidence="1">Belongs to the globin family.</text>
</comment>
<dbReference type="Pfam" id="PF00042">
    <property type="entry name" value="Globin"/>
    <property type="match status" value="1"/>
</dbReference>
<name>A0A9K3LBS7_9STRA</name>
<dbReference type="GO" id="GO:0020037">
    <property type="term" value="F:heme binding"/>
    <property type="evidence" value="ECO:0007669"/>
    <property type="project" value="InterPro"/>
</dbReference>
<evidence type="ECO:0000256" key="1">
    <source>
        <dbReference type="RuleBase" id="RU000356"/>
    </source>
</evidence>